<dbReference type="GO" id="GO:0006433">
    <property type="term" value="P:prolyl-tRNA aminoacylation"/>
    <property type="evidence" value="ECO:0007669"/>
    <property type="project" value="InterPro"/>
</dbReference>
<evidence type="ECO:0000259" key="2">
    <source>
        <dbReference type="SMART" id="SM00946"/>
    </source>
</evidence>
<dbReference type="InterPro" id="IPR004499">
    <property type="entry name" value="Pro-tRNA-ligase_IIa_arc-type"/>
</dbReference>
<feature type="non-terminal residue" evidence="3">
    <location>
        <position position="1"/>
    </location>
</feature>
<dbReference type="GO" id="GO:0017101">
    <property type="term" value="C:aminoacyl-tRNA synthetase multienzyme complex"/>
    <property type="evidence" value="ECO:0007669"/>
    <property type="project" value="TreeGrafter"/>
</dbReference>
<dbReference type="AlphaFoldDB" id="A0A381P4M3"/>
<proteinExistence type="predicted"/>
<dbReference type="EMBL" id="UINC01000832">
    <property type="protein sequence ID" value="SUZ61882.1"/>
    <property type="molecule type" value="Genomic_DNA"/>
</dbReference>
<dbReference type="InterPro" id="IPR017449">
    <property type="entry name" value="Pro-tRNA_synth_II"/>
</dbReference>
<dbReference type="GO" id="GO:0005737">
    <property type="term" value="C:cytoplasm"/>
    <property type="evidence" value="ECO:0007669"/>
    <property type="project" value="InterPro"/>
</dbReference>
<name>A0A381P4M3_9ZZZZ</name>
<dbReference type="PANTHER" id="PTHR43382:SF2">
    <property type="entry name" value="BIFUNCTIONAL GLUTAMATE_PROLINE--TRNA LIGASE"/>
    <property type="match status" value="1"/>
</dbReference>
<protein>
    <recommendedName>
        <fullName evidence="2">Proline-tRNA ligase class II C-terminal domain-containing protein</fullName>
    </recommendedName>
</protein>
<evidence type="ECO:0000313" key="3">
    <source>
        <dbReference type="EMBL" id="SUZ61882.1"/>
    </source>
</evidence>
<keyword evidence="1" id="KW-0648">Protein biosynthesis</keyword>
<sequence>IVELLERIQDNLFQRALDYRKANTHTAASYGEFKEIIANEGGFIFAHWDRSKEAEAQIKQETKATIRCLPLEDRSEAGKCMVTGAPSEQEVLFAIAY</sequence>
<dbReference type="GO" id="GO:0004827">
    <property type="term" value="F:proline-tRNA ligase activity"/>
    <property type="evidence" value="ECO:0007669"/>
    <property type="project" value="InterPro"/>
</dbReference>
<dbReference type="SUPFAM" id="SSF64586">
    <property type="entry name" value="C-terminal domain of ProRS"/>
    <property type="match status" value="1"/>
</dbReference>
<feature type="domain" description="Proline-tRNA ligase class II C-terminal" evidence="2">
    <location>
        <begin position="30"/>
        <end position="97"/>
    </location>
</feature>
<dbReference type="GO" id="GO:0005524">
    <property type="term" value="F:ATP binding"/>
    <property type="evidence" value="ECO:0007669"/>
    <property type="project" value="InterPro"/>
</dbReference>
<dbReference type="PANTHER" id="PTHR43382">
    <property type="entry name" value="PROLYL-TRNA SYNTHETASE"/>
    <property type="match status" value="1"/>
</dbReference>
<dbReference type="InterPro" id="IPR016061">
    <property type="entry name" value="Pro-tRNA_ligase_II_C"/>
</dbReference>
<accession>A0A381P4M3</accession>
<gene>
    <name evidence="3" type="ORF">METZ01_LOCUS14736</name>
</gene>
<dbReference type="Gene3D" id="3.30.110.30">
    <property type="entry name" value="C-terminal domain of ProRS"/>
    <property type="match status" value="1"/>
</dbReference>
<dbReference type="SMART" id="SM00946">
    <property type="entry name" value="ProRS-C_1"/>
    <property type="match status" value="1"/>
</dbReference>
<dbReference type="Pfam" id="PF09180">
    <property type="entry name" value="ProRS-C_1"/>
    <property type="match status" value="1"/>
</dbReference>
<evidence type="ECO:0000256" key="1">
    <source>
        <dbReference type="ARBA" id="ARBA00022917"/>
    </source>
</evidence>
<organism evidence="3">
    <name type="scientific">marine metagenome</name>
    <dbReference type="NCBI Taxonomy" id="408172"/>
    <lineage>
        <taxon>unclassified sequences</taxon>
        <taxon>metagenomes</taxon>
        <taxon>ecological metagenomes</taxon>
    </lineage>
</organism>
<reference evidence="3" key="1">
    <citation type="submission" date="2018-05" db="EMBL/GenBank/DDBJ databases">
        <authorList>
            <person name="Lanie J.A."/>
            <person name="Ng W.-L."/>
            <person name="Kazmierczak K.M."/>
            <person name="Andrzejewski T.M."/>
            <person name="Davidsen T.M."/>
            <person name="Wayne K.J."/>
            <person name="Tettelin H."/>
            <person name="Glass J.I."/>
            <person name="Rusch D."/>
            <person name="Podicherti R."/>
            <person name="Tsui H.-C.T."/>
            <person name="Winkler M.E."/>
        </authorList>
    </citation>
    <scope>NUCLEOTIDE SEQUENCE</scope>
</reference>